<name>A0A1H0U044_HALAD</name>
<evidence type="ECO:0000313" key="2">
    <source>
        <dbReference type="EMBL" id="SDP59405.1"/>
    </source>
</evidence>
<gene>
    <name evidence="2" type="ORF">SAMN05421677_12360</name>
</gene>
<dbReference type="RefSeq" id="WP_089654402.1">
    <property type="nucleotide sequence ID" value="NZ_FNIZ01000023.1"/>
</dbReference>
<protein>
    <recommendedName>
        <fullName evidence="1">DUF4166 domain-containing protein</fullName>
    </recommendedName>
</protein>
<organism evidence="2 3">
    <name type="scientific">Halobacillus aidingensis</name>
    <dbReference type="NCBI Taxonomy" id="240303"/>
    <lineage>
        <taxon>Bacteria</taxon>
        <taxon>Bacillati</taxon>
        <taxon>Bacillota</taxon>
        <taxon>Bacilli</taxon>
        <taxon>Bacillales</taxon>
        <taxon>Bacillaceae</taxon>
        <taxon>Halobacillus</taxon>
    </lineage>
</organism>
<keyword evidence="3" id="KW-1185">Reference proteome</keyword>
<dbReference type="InterPro" id="IPR025311">
    <property type="entry name" value="DUF4166"/>
</dbReference>
<dbReference type="Proteomes" id="UP000198860">
    <property type="component" value="Unassembled WGS sequence"/>
</dbReference>
<evidence type="ECO:0000259" key="1">
    <source>
        <dbReference type="Pfam" id="PF13761"/>
    </source>
</evidence>
<proteinExistence type="predicted"/>
<feature type="domain" description="DUF4166" evidence="1">
    <location>
        <begin position="16"/>
        <end position="194"/>
    </location>
</feature>
<evidence type="ECO:0000313" key="3">
    <source>
        <dbReference type="Proteomes" id="UP000198860"/>
    </source>
</evidence>
<dbReference type="Pfam" id="PF13761">
    <property type="entry name" value="DUF4166"/>
    <property type="match status" value="1"/>
</dbReference>
<dbReference type="OrthoDB" id="2448833at2"/>
<sequence>MKSIFHRALGEQFHNLHPELQKKYGLTSKQNLMILGQGRMTEIRGTHPLLRPFLQVGTKDHLVFAERGKDVPFTLENYIYVDEKGRETISWIRRFFFPYSIRGFDAAMRFDEEKGCIVDDLGKTGLIQTELETHVTAEGGLYMESKAMHVDGLMSMANPTTSVYEHYDEEEEAFRVHVHAEHPVLGTLLMYEGTVHTEFLPMTFTNIPERGVLD</sequence>
<dbReference type="EMBL" id="FNIZ01000023">
    <property type="protein sequence ID" value="SDP59405.1"/>
    <property type="molecule type" value="Genomic_DNA"/>
</dbReference>
<dbReference type="STRING" id="240303.SAMN05421677_12360"/>
<accession>A0A1H0U044</accession>
<reference evidence="3" key="1">
    <citation type="submission" date="2016-10" db="EMBL/GenBank/DDBJ databases">
        <authorList>
            <person name="Varghese N."/>
            <person name="Submissions S."/>
        </authorList>
    </citation>
    <scope>NUCLEOTIDE SEQUENCE [LARGE SCALE GENOMIC DNA]</scope>
    <source>
        <strain evidence="3">CGMCC 1.3703</strain>
    </source>
</reference>
<dbReference type="AlphaFoldDB" id="A0A1H0U044"/>